<comment type="caution">
    <text evidence="1">The sequence shown here is derived from an EMBL/GenBank/DDBJ whole genome shotgun (WGS) entry which is preliminary data.</text>
</comment>
<evidence type="ECO:0000313" key="2">
    <source>
        <dbReference type="Proteomes" id="UP000593568"/>
    </source>
</evidence>
<name>A0A7J9FJ18_9ROSI</name>
<dbReference type="EMBL" id="JABEZW010217961">
    <property type="protein sequence ID" value="MBA0785181.1"/>
    <property type="molecule type" value="Genomic_DNA"/>
</dbReference>
<protein>
    <submittedName>
        <fullName evidence="1">Uncharacterized protein</fullName>
    </submittedName>
</protein>
<sequence>MKEILRFLTEGKKIWTYQSGTPISETFNQALITPKEKNMDEIVVFKDLATTDLLDISSIQAILFYAILQKKQVCIVLCKRVGVPMEQLDKKMNPPKKLLGDDVYNQYMILHRKQKAEWRKRGLQEEDE</sequence>
<accession>A0A7J9FJ18</accession>
<keyword evidence="2" id="KW-1185">Reference proteome</keyword>
<dbReference type="AlphaFoldDB" id="A0A7J9FJ18"/>
<dbReference type="Proteomes" id="UP000593568">
    <property type="component" value="Unassembled WGS sequence"/>
</dbReference>
<proteinExistence type="predicted"/>
<organism evidence="1 2">
    <name type="scientific">Gossypium trilobum</name>
    <dbReference type="NCBI Taxonomy" id="34281"/>
    <lineage>
        <taxon>Eukaryota</taxon>
        <taxon>Viridiplantae</taxon>
        <taxon>Streptophyta</taxon>
        <taxon>Embryophyta</taxon>
        <taxon>Tracheophyta</taxon>
        <taxon>Spermatophyta</taxon>
        <taxon>Magnoliopsida</taxon>
        <taxon>eudicotyledons</taxon>
        <taxon>Gunneridae</taxon>
        <taxon>Pentapetalae</taxon>
        <taxon>rosids</taxon>
        <taxon>malvids</taxon>
        <taxon>Malvales</taxon>
        <taxon>Malvaceae</taxon>
        <taxon>Malvoideae</taxon>
        <taxon>Gossypium</taxon>
    </lineage>
</organism>
<reference evidence="1 2" key="1">
    <citation type="journal article" date="2019" name="Genome Biol. Evol.">
        <title>Insights into the evolution of the New World diploid cottons (Gossypium, subgenus Houzingenia) based on genome sequencing.</title>
        <authorList>
            <person name="Grover C.E."/>
            <person name="Arick M.A. 2nd"/>
            <person name="Thrash A."/>
            <person name="Conover J.L."/>
            <person name="Sanders W.S."/>
            <person name="Peterson D.G."/>
            <person name="Frelichowski J.E."/>
            <person name="Scheffler J.A."/>
            <person name="Scheffler B.E."/>
            <person name="Wendel J.F."/>
        </authorList>
    </citation>
    <scope>NUCLEOTIDE SEQUENCE [LARGE SCALE GENOMIC DNA]</scope>
    <source>
        <strain evidence="1">8</strain>
        <tissue evidence="1">Leaf</tissue>
    </source>
</reference>
<evidence type="ECO:0000313" key="1">
    <source>
        <dbReference type="EMBL" id="MBA0785181.1"/>
    </source>
</evidence>
<gene>
    <name evidence="1" type="ORF">Gotri_027994</name>
</gene>